<protein>
    <submittedName>
        <fullName evidence="2">Uncharacterized protein</fullName>
    </submittedName>
</protein>
<dbReference type="EMBL" id="LUCH01000726">
    <property type="protein sequence ID" value="KAF5404447.1"/>
    <property type="molecule type" value="Genomic_DNA"/>
</dbReference>
<keyword evidence="1" id="KW-1133">Transmembrane helix</keyword>
<organism evidence="2 3">
    <name type="scientific">Paragonimus heterotremus</name>
    <dbReference type="NCBI Taxonomy" id="100268"/>
    <lineage>
        <taxon>Eukaryota</taxon>
        <taxon>Metazoa</taxon>
        <taxon>Spiralia</taxon>
        <taxon>Lophotrochozoa</taxon>
        <taxon>Platyhelminthes</taxon>
        <taxon>Trematoda</taxon>
        <taxon>Digenea</taxon>
        <taxon>Plagiorchiida</taxon>
        <taxon>Troglotremata</taxon>
        <taxon>Troglotrematidae</taxon>
        <taxon>Paragonimus</taxon>
    </lineage>
</organism>
<dbReference type="OrthoDB" id="439808at2759"/>
<evidence type="ECO:0000313" key="2">
    <source>
        <dbReference type="EMBL" id="KAF5404447.1"/>
    </source>
</evidence>
<evidence type="ECO:0000256" key="1">
    <source>
        <dbReference type="SAM" id="Phobius"/>
    </source>
</evidence>
<comment type="caution">
    <text evidence="2">The sequence shown here is derived from an EMBL/GenBank/DDBJ whole genome shotgun (WGS) entry which is preliminary data.</text>
</comment>
<keyword evidence="3" id="KW-1185">Reference proteome</keyword>
<reference evidence="2" key="1">
    <citation type="submission" date="2019-05" db="EMBL/GenBank/DDBJ databases">
        <title>Annotation for the trematode Paragonimus heterotremus.</title>
        <authorList>
            <person name="Choi Y.-J."/>
        </authorList>
    </citation>
    <scope>NUCLEOTIDE SEQUENCE</scope>
    <source>
        <strain evidence="2">LC</strain>
    </source>
</reference>
<keyword evidence="1" id="KW-0812">Transmembrane</keyword>
<evidence type="ECO:0000313" key="3">
    <source>
        <dbReference type="Proteomes" id="UP000748531"/>
    </source>
</evidence>
<dbReference type="Proteomes" id="UP000748531">
    <property type="component" value="Unassembled WGS sequence"/>
</dbReference>
<name>A0A8J4SSM6_9TREM</name>
<feature type="transmembrane region" description="Helical" evidence="1">
    <location>
        <begin position="102"/>
        <end position="125"/>
    </location>
</feature>
<gene>
    <name evidence="2" type="ORF">PHET_02123</name>
</gene>
<dbReference type="AlphaFoldDB" id="A0A8J4SSM6"/>
<accession>A0A8J4SSM6</accession>
<proteinExistence type="predicted"/>
<keyword evidence="1" id="KW-0472">Membrane</keyword>
<sequence length="148" mass="15880">MVHVIQPKLESPSLLSTKAVCHITTPTTPVALSGLTVNPDNNGAAATSLTNLCSVNFQSNLGENDLRPGTFGVVMNHEENHISQALHLTNGTSNTARQPTSIWFSSLVIILAIVHLFVDAFHIFVGDLAHDIEDDTLFAAFNTFGNVT</sequence>